<sequence length="907" mass="99227">MPPWGGLFNSRKDNVSDGSISPTPPNSRRDKRKEKLKPQQSSGHGMGHLREYTSGDDPRMYQIRNGMDPRSNGRFIDPRGMGFSSRGEEPKFIRSNLMSQFESTLTASIRDACIHWDDEVLHLENNYHSVLEERNGLKTENKNLMNRVKALEAEVNTKVALLREFQSGHLKTAGSRKLAPSSSAISDDYEGLVRVAKDMVLARVVRLSIKDPVIEALLKHQPFLDAVKAIMVDENEARDVPNVPLQLLEVVEETEKKGLLMWMIQGVIHDILHKKVMQIYMPGLNFGELQVMEKIFNLIALSEDGQGIKSAQEWRADTYRRLAYWAENVEELGKYIEASPAIAEIAQVFGDIISSTETEITRVLQPLCDESPEGGNFSRLIVDIVDRGFQFSILIGSQTARYELHRDIHKTDDFEAVPDHLDENFGATNNSNVSLFYAAPALIKTSGEDGESYDVAELLVQGRIYVLFGFGDPVGEEEPEPVVPPVPEKVPIKMASPVNGGDLEMEDVDVITHAEASQAPAVKTVDEVFETPPTILQVSFGKIHAEHLLMMQTQTATEPKEDTPAPSTKPTGADTLPSESNPSMTEFSEIIPEQELIVIPTCKDMTESTDQPPPKNESNVAAAKTTSSSSESDTPKETLNTVNPADPEAEEPHRETSTKTDQATTDQVKPLDPESPEPQPQVIQKTLGGLLEGSPSSEHLSSERKFQNLEAHLTEIPASPSLPNLPAIPLGQAVPLPQEATVAILEPQCPVPTPASLETANQTQPKDLTTPVSHTVSAAPVPAVEAGAGAEEEEEISPPQAQAQVETQSEPSLEPLKTSIPQSQEPDLQKEPPSQKKLEQQPPSENSSQLTSSSSEISLSQSTPRTLPPVQINTNSNTDRSITSSSKTPIVATVQEEKAAVGVEIVS</sequence>
<dbReference type="AlphaFoldDB" id="A0AAV9VWC1"/>
<evidence type="ECO:0000313" key="3">
    <source>
        <dbReference type="EMBL" id="KAK6497803.1"/>
    </source>
</evidence>
<feature type="region of interest" description="Disordered" evidence="2">
    <location>
        <begin position="604"/>
        <end position="712"/>
    </location>
</feature>
<reference evidence="3 4" key="1">
    <citation type="submission" date="2023-08" db="EMBL/GenBank/DDBJ databases">
        <authorList>
            <person name="Palmer J.M."/>
        </authorList>
    </citation>
    <scope>NUCLEOTIDE SEQUENCE [LARGE SCALE GENOMIC DNA]</scope>
    <source>
        <strain evidence="3 4">TWF481</strain>
    </source>
</reference>
<feature type="region of interest" description="Disordered" evidence="2">
    <location>
        <begin position="745"/>
        <end position="890"/>
    </location>
</feature>
<comment type="caution">
    <text evidence="3">The sequence shown here is derived from an EMBL/GenBank/DDBJ whole genome shotgun (WGS) entry which is preliminary data.</text>
</comment>
<feature type="compositionally biased region" description="Low complexity" evidence="2">
    <location>
        <begin position="778"/>
        <end position="789"/>
    </location>
</feature>
<feature type="compositionally biased region" description="Low complexity" evidence="2">
    <location>
        <begin position="618"/>
        <end position="632"/>
    </location>
</feature>
<feature type="compositionally biased region" description="Basic and acidic residues" evidence="2">
    <location>
        <begin position="48"/>
        <end position="59"/>
    </location>
</feature>
<feature type="compositionally biased region" description="Low complexity" evidence="2">
    <location>
        <begin position="844"/>
        <end position="863"/>
    </location>
</feature>
<feature type="compositionally biased region" description="Basic and acidic residues" evidence="2">
    <location>
        <begin position="827"/>
        <end position="839"/>
    </location>
</feature>
<keyword evidence="1" id="KW-0175">Coiled coil</keyword>
<feature type="region of interest" description="Disordered" evidence="2">
    <location>
        <begin position="556"/>
        <end position="584"/>
    </location>
</feature>
<organism evidence="3 4">
    <name type="scientific">Arthrobotrys musiformis</name>
    <dbReference type="NCBI Taxonomy" id="47236"/>
    <lineage>
        <taxon>Eukaryota</taxon>
        <taxon>Fungi</taxon>
        <taxon>Dikarya</taxon>
        <taxon>Ascomycota</taxon>
        <taxon>Pezizomycotina</taxon>
        <taxon>Orbiliomycetes</taxon>
        <taxon>Orbiliales</taxon>
        <taxon>Orbiliaceae</taxon>
        <taxon>Arthrobotrys</taxon>
    </lineage>
</organism>
<feature type="region of interest" description="Disordered" evidence="2">
    <location>
        <begin position="1"/>
        <end position="87"/>
    </location>
</feature>
<gene>
    <name evidence="3" type="ORF">TWF481_012205</name>
</gene>
<feature type="compositionally biased region" description="Polar residues" evidence="2">
    <location>
        <begin position="799"/>
        <end position="811"/>
    </location>
</feature>
<dbReference type="EMBL" id="JAVHJL010000009">
    <property type="protein sequence ID" value="KAK6497803.1"/>
    <property type="molecule type" value="Genomic_DNA"/>
</dbReference>
<evidence type="ECO:0000256" key="1">
    <source>
        <dbReference type="SAM" id="Coils"/>
    </source>
</evidence>
<protein>
    <submittedName>
        <fullName evidence="3">Uncharacterized protein</fullName>
    </submittedName>
</protein>
<feature type="compositionally biased region" description="Polar residues" evidence="2">
    <location>
        <begin position="871"/>
        <end position="888"/>
    </location>
</feature>
<keyword evidence="4" id="KW-1185">Reference proteome</keyword>
<name>A0AAV9VWC1_9PEZI</name>
<proteinExistence type="predicted"/>
<dbReference type="Proteomes" id="UP001370758">
    <property type="component" value="Unassembled WGS sequence"/>
</dbReference>
<evidence type="ECO:0000313" key="4">
    <source>
        <dbReference type="Proteomes" id="UP001370758"/>
    </source>
</evidence>
<feature type="coiled-coil region" evidence="1">
    <location>
        <begin position="127"/>
        <end position="161"/>
    </location>
</feature>
<feature type="compositionally biased region" description="Polar residues" evidence="2">
    <location>
        <begin position="756"/>
        <end position="776"/>
    </location>
</feature>
<evidence type="ECO:0000256" key="2">
    <source>
        <dbReference type="SAM" id="MobiDB-lite"/>
    </source>
</evidence>
<accession>A0AAV9VWC1</accession>